<keyword evidence="7" id="KW-1185">Reference proteome</keyword>
<dbReference type="InterPro" id="IPR035897">
    <property type="entry name" value="Toll_tir_struct_dom_sf"/>
</dbReference>
<proteinExistence type="predicted"/>
<dbReference type="FunFam" id="3.40.50.10140:FF:000007">
    <property type="entry name" value="Disease resistance protein (TIR-NBS-LRR class)"/>
    <property type="match status" value="1"/>
</dbReference>
<dbReference type="GO" id="GO:0006952">
    <property type="term" value="P:defense response"/>
    <property type="evidence" value="ECO:0007669"/>
    <property type="project" value="UniProtKB-KW"/>
</dbReference>
<dbReference type="Gene3D" id="3.80.10.10">
    <property type="entry name" value="Ribonuclease Inhibitor"/>
    <property type="match status" value="3"/>
</dbReference>
<dbReference type="Gramene" id="arahy.Tifrunner.gnm2.ann2.Ah18g131500.1">
    <property type="protein sequence ID" value="arahy.Tifrunner.gnm2.ann2.Ah18g131500.1-CDS"/>
    <property type="gene ID" value="arahy.Tifrunner.gnm2.ann2.Ah18g131500"/>
</dbReference>
<dbReference type="Gene3D" id="3.40.50.300">
    <property type="entry name" value="P-loop containing nucleotide triphosphate hydrolases"/>
    <property type="match status" value="1"/>
</dbReference>
<dbReference type="InterPro" id="IPR002182">
    <property type="entry name" value="NB-ARC"/>
</dbReference>
<dbReference type="InterPro" id="IPR058192">
    <property type="entry name" value="WHD_ROQ1-like"/>
</dbReference>
<dbReference type="Pfam" id="PF00931">
    <property type="entry name" value="NB-ARC"/>
    <property type="match status" value="1"/>
</dbReference>
<evidence type="ECO:0000256" key="3">
    <source>
        <dbReference type="ARBA" id="ARBA00022821"/>
    </source>
</evidence>
<dbReference type="EMBL" id="SDMP01000018">
    <property type="protein sequence ID" value="RYQ97205.1"/>
    <property type="molecule type" value="Genomic_DNA"/>
</dbReference>
<keyword evidence="3" id="KW-0611">Plant defense</keyword>
<dbReference type="InterPro" id="IPR000157">
    <property type="entry name" value="TIR_dom"/>
</dbReference>
<evidence type="ECO:0000259" key="5">
    <source>
        <dbReference type="PROSITE" id="PS50104"/>
    </source>
</evidence>
<dbReference type="SMART" id="SM00255">
    <property type="entry name" value="TIR"/>
    <property type="match status" value="1"/>
</dbReference>
<evidence type="ECO:0000313" key="7">
    <source>
        <dbReference type="Proteomes" id="UP000289738"/>
    </source>
</evidence>
<sequence>MERISTKPPRRICKYDVFISFRGADTRNTFVDHLYNHLIRKGIFTFKDDKTLEQGQPISSQLMQAIRDSRVSIVVFSKEYPTSTWCLDEMAAIVDCQREFNQAILPVFYDVDPSHVRKQNGVYHDAFISHSRRQQLAKVRRWKSAMTTLANSVGWDVRNKPEFKEVENIVQKIVKTLNHKFSGFADDLIGMQPRVEELEKLLKLRSEDDGFRVLGLWGMGGVGKTTHATALYDRISYQFDASCFVENVSKLYKDGGAMAIQKQILHEALEVKRLDTYSPSEISGIIINRLHSIKILVVLDNVDHLKQLEELAINPKLLCEGSRMIITTRDEHILKAYGADEVHNVPLLSDKEAHELFSRKAFKREGPSNNCEELIPEVLKYAQRHPLTIRVLGSFLCSRNATQWKDALDRLRNNLEDEIANVLRISYEGLKFEEKEIFLHIACFFRGEREDYVKRILDSLGLYPHIGISVIAEKSLITIRNQEIHMHEMLQELGKKIVREKYPQEPGSWSRLWSYKDFHHVLMSETGTNEIKAVVVDIKEDISDCNQMVEGLSKMKDLKLLIVHQKNYHSESRLKSLSSCILHYLSSHGYPFPSLPSLFHPSESKLKCLSSCLKYLSWHGYPFPSLPSVFHPSESLVEMNLSGSSIQSLWEGRKTFFRLTILDLSNSKKLMETPNFEWCTSLKRLNFSGCTNLQHVHPSIGLLARLVYLNLRDCSSLVTLYFGGDECKLSSLIVLHLSGCTKLKTTPDFSGLLNLEYLDLEQCTSLAKVHESLWALGKLRSLSLRSCLGLKEGPNDISWMTSLQTLDFQGCSNLWKLQFILNKYERSKLHQTLGRSIISPRISKALTFLDLGFCNLGKVPVDIGELKGLERLNLQGNKFNSLPSTIESLSSLAYLNLEHCFNLSSLPTLPFVDNSSGGRYFKTISGSRNQGSGLYMLYSPIVDIQCCLNWAFVWLTRLIKQPCHFRCGFDIVIPESSFPWWFNRLFVGGLTIRIVDSNNIDDNWIGFTFCVAFCVTDPSAITGSSHNRLSTSLASPFYLSFESEQAEETFCMPCRLDFKGGSQPPKTQNLEHVWIIYISRPHCHFVKTGANITFKACPGIEMRKWGLRMVFKQDIEIIQRKSQYQLESSMFVYPSEILLQDHGLVIEEVPESNNSSIGPKIQLPYNWYVTDEEEKENLEAKSKEINLANIGL</sequence>
<dbReference type="PROSITE" id="PS50104">
    <property type="entry name" value="TIR"/>
    <property type="match status" value="1"/>
</dbReference>
<dbReference type="GO" id="GO:0007165">
    <property type="term" value="P:signal transduction"/>
    <property type="evidence" value="ECO:0007669"/>
    <property type="project" value="InterPro"/>
</dbReference>
<dbReference type="SUPFAM" id="SSF52058">
    <property type="entry name" value="L domain-like"/>
    <property type="match status" value="1"/>
</dbReference>
<dbReference type="PANTHER" id="PTHR11017">
    <property type="entry name" value="LEUCINE-RICH REPEAT-CONTAINING PROTEIN"/>
    <property type="match status" value="1"/>
</dbReference>
<dbReference type="AlphaFoldDB" id="A0A444Y5L1"/>
<reference evidence="6 7" key="1">
    <citation type="submission" date="2019-01" db="EMBL/GenBank/DDBJ databases">
        <title>Sequencing of cultivated peanut Arachis hypogaea provides insights into genome evolution and oil improvement.</title>
        <authorList>
            <person name="Chen X."/>
        </authorList>
    </citation>
    <scope>NUCLEOTIDE SEQUENCE [LARGE SCALE GENOMIC DNA]</scope>
    <source>
        <strain evidence="7">cv. Fuhuasheng</strain>
        <tissue evidence="6">Leaves</tissue>
    </source>
</reference>
<dbReference type="SUPFAM" id="SSF52540">
    <property type="entry name" value="P-loop containing nucleoside triphosphate hydrolases"/>
    <property type="match status" value="1"/>
</dbReference>
<keyword evidence="4" id="KW-0520">NAD</keyword>
<dbReference type="InterPro" id="IPR036390">
    <property type="entry name" value="WH_DNA-bd_sf"/>
</dbReference>
<evidence type="ECO:0000313" key="6">
    <source>
        <dbReference type="EMBL" id="RYQ97205.1"/>
    </source>
</evidence>
<protein>
    <recommendedName>
        <fullName evidence="5">TIR domain-containing protein</fullName>
    </recommendedName>
</protein>
<gene>
    <name evidence="6" type="ORF">Ahy_B08g093224</name>
</gene>
<dbReference type="InterPro" id="IPR027417">
    <property type="entry name" value="P-loop_NTPase"/>
</dbReference>
<comment type="caution">
    <text evidence="6">The sequence shown here is derived from an EMBL/GenBank/DDBJ whole genome shotgun (WGS) entry which is preliminary data.</text>
</comment>
<dbReference type="SUPFAM" id="SSF46785">
    <property type="entry name" value="Winged helix' DNA-binding domain"/>
    <property type="match status" value="1"/>
</dbReference>
<dbReference type="InterPro" id="IPR001611">
    <property type="entry name" value="Leu-rich_rpt"/>
</dbReference>
<dbReference type="Gene3D" id="3.40.50.10140">
    <property type="entry name" value="Toll/interleukin-1 receptor homology (TIR) domain"/>
    <property type="match status" value="1"/>
</dbReference>
<dbReference type="InterPro" id="IPR032675">
    <property type="entry name" value="LRR_dom_sf"/>
</dbReference>
<dbReference type="GO" id="GO:0043531">
    <property type="term" value="F:ADP binding"/>
    <property type="evidence" value="ECO:0007669"/>
    <property type="project" value="InterPro"/>
</dbReference>
<evidence type="ECO:0000256" key="4">
    <source>
        <dbReference type="ARBA" id="ARBA00023027"/>
    </source>
</evidence>
<dbReference type="PRINTS" id="PR00364">
    <property type="entry name" value="DISEASERSIST"/>
</dbReference>
<dbReference type="SMR" id="A0A444Y5L1"/>
<dbReference type="Pfam" id="PF01582">
    <property type="entry name" value="TIR"/>
    <property type="match status" value="1"/>
</dbReference>
<dbReference type="Pfam" id="PF23282">
    <property type="entry name" value="WHD_ROQ1"/>
    <property type="match status" value="1"/>
</dbReference>
<keyword evidence="2" id="KW-0677">Repeat</keyword>
<dbReference type="InterPro" id="IPR042197">
    <property type="entry name" value="Apaf_helical"/>
</dbReference>
<accession>A0A444Y5L1</accession>
<evidence type="ECO:0000256" key="2">
    <source>
        <dbReference type="ARBA" id="ARBA00022737"/>
    </source>
</evidence>
<name>A0A444Y5L1_ARAHY</name>
<dbReference type="Proteomes" id="UP000289738">
    <property type="component" value="Chromosome B08"/>
</dbReference>
<dbReference type="Pfam" id="PF13855">
    <property type="entry name" value="LRR_8"/>
    <property type="match status" value="1"/>
</dbReference>
<dbReference type="SUPFAM" id="SSF52200">
    <property type="entry name" value="Toll/Interleukin receptor TIR domain"/>
    <property type="match status" value="1"/>
</dbReference>
<dbReference type="Gene3D" id="1.10.8.430">
    <property type="entry name" value="Helical domain of apoptotic protease-activating factors"/>
    <property type="match status" value="1"/>
</dbReference>
<organism evidence="6 7">
    <name type="scientific">Arachis hypogaea</name>
    <name type="common">Peanut</name>
    <dbReference type="NCBI Taxonomy" id="3818"/>
    <lineage>
        <taxon>Eukaryota</taxon>
        <taxon>Viridiplantae</taxon>
        <taxon>Streptophyta</taxon>
        <taxon>Embryophyta</taxon>
        <taxon>Tracheophyta</taxon>
        <taxon>Spermatophyta</taxon>
        <taxon>Magnoliopsida</taxon>
        <taxon>eudicotyledons</taxon>
        <taxon>Gunneridae</taxon>
        <taxon>Pentapetalae</taxon>
        <taxon>rosids</taxon>
        <taxon>fabids</taxon>
        <taxon>Fabales</taxon>
        <taxon>Fabaceae</taxon>
        <taxon>Papilionoideae</taxon>
        <taxon>50 kb inversion clade</taxon>
        <taxon>dalbergioids sensu lato</taxon>
        <taxon>Dalbergieae</taxon>
        <taxon>Pterocarpus clade</taxon>
        <taxon>Arachis</taxon>
    </lineage>
</organism>
<dbReference type="InterPro" id="IPR044974">
    <property type="entry name" value="Disease_R_plants"/>
</dbReference>
<dbReference type="STRING" id="3818.A0A444Y5L1"/>
<keyword evidence="1" id="KW-0433">Leucine-rich repeat</keyword>
<evidence type="ECO:0000256" key="1">
    <source>
        <dbReference type="ARBA" id="ARBA00022614"/>
    </source>
</evidence>
<feature type="domain" description="TIR" evidence="5">
    <location>
        <begin position="13"/>
        <end position="177"/>
    </location>
</feature>
<dbReference type="PANTHER" id="PTHR11017:SF290">
    <property type="entry name" value="ADP-RIBOSYL CYCLASE_CYCLIC ADP-RIBOSE HYDROLASE"/>
    <property type="match status" value="1"/>
</dbReference>